<dbReference type="SMART" id="SM00939">
    <property type="entry name" value="PepX_C"/>
    <property type="match status" value="1"/>
</dbReference>
<dbReference type="SUPFAM" id="SSF53474">
    <property type="entry name" value="alpha/beta-Hydrolases"/>
    <property type="match status" value="1"/>
</dbReference>
<feature type="compositionally biased region" description="Basic residues" evidence="9">
    <location>
        <begin position="16"/>
        <end position="26"/>
    </location>
</feature>
<keyword evidence="7" id="KW-0720">Serine protease</keyword>
<dbReference type="InterPro" id="IPR013736">
    <property type="entry name" value="Xaa-Pro_dipept_C"/>
</dbReference>
<feature type="chain" id="PRO_5047504463" description="Xaa-Pro dipeptidyl-peptidase" evidence="10">
    <location>
        <begin position="44"/>
        <end position="885"/>
    </location>
</feature>
<dbReference type="Proteomes" id="UP000800981">
    <property type="component" value="Unassembled WGS sequence"/>
</dbReference>
<evidence type="ECO:0000256" key="3">
    <source>
        <dbReference type="ARBA" id="ARBA00012463"/>
    </source>
</evidence>
<evidence type="ECO:0000256" key="5">
    <source>
        <dbReference type="ARBA" id="ARBA00022670"/>
    </source>
</evidence>
<feature type="signal peptide" evidence="10">
    <location>
        <begin position="1"/>
        <end position="43"/>
    </location>
</feature>
<dbReference type="Gene3D" id="1.10.246.70">
    <property type="match status" value="1"/>
</dbReference>
<dbReference type="EMBL" id="JAANNP010000004">
    <property type="protein sequence ID" value="NHC14163.1"/>
    <property type="molecule type" value="Genomic_DNA"/>
</dbReference>
<gene>
    <name evidence="12" type="ORF">G9H71_10255</name>
</gene>
<dbReference type="InterPro" id="IPR008252">
    <property type="entry name" value="Pept_S15_Xpro"/>
</dbReference>
<feature type="compositionally biased region" description="Pro residues" evidence="9">
    <location>
        <begin position="1"/>
        <end position="15"/>
    </location>
</feature>
<comment type="similarity">
    <text evidence="2">Belongs to the peptidase S15 family.</text>
</comment>
<accession>A0ABX0GY50</accession>
<keyword evidence="4" id="KW-0031">Aminopeptidase</keyword>
<dbReference type="InterPro" id="IPR054470">
    <property type="entry name" value="FIMAH_dom"/>
</dbReference>
<dbReference type="Pfam" id="PF22888">
    <property type="entry name" value="FIMAH"/>
    <property type="match status" value="1"/>
</dbReference>
<dbReference type="Pfam" id="PF08530">
    <property type="entry name" value="PepX_C"/>
    <property type="match status" value="1"/>
</dbReference>
<name>A0ABX0GY50_9ACTN</name>
<evidence type="ECO:0000313" key="13">
    <source>
        <dbReference type="Proteomes" id="UP000800981"/>
    </source>
</evidence>
<evidence type="ECO:0000256" key="4">
    <source>
        <dbReference type="ARBA" id="ARBA00022438"/>
    </source>
</evidence>
<evidence type="ECO:0000256" key="1">
    <source>
        <dbReference type="ARBA" id="ARBA00000123"/>
    </source>
</evidence>
<dbReference type="SUPFAM" id="SSF49785">
    <property type="entry name" value="Galactose-binding domain-like"/>
    <property type="match status" value="1"/>
</dbReference>
<feature type="region of interest" description="Disordered" evidence="9">
    <location>
        <begin position="1"/>
        <end position="26"/>
    </location>
</feature>
<keyword evidence="5" id="KW-0645">Protease</keyword>
<keyword evidence="13" id="KW-1185">Reference proteome</keyword>
<organism evidence="12 13">
    <name type="scientific">Motilibacter deserti</name>
    <dbReference type="NCBI Taxonomy" id="2714956"/>
    <lineage>
        <taxon>Bacteria</taxon>
        <taxon>Bacillati</taxon>
        <taxon>Actinomycetota</taxon>
        <taxon>Actinomycetes</taxon>
        <taxon>Motilibacterales</taxon>
        <taxon>Motilibacteraceae</taxon>
        <taxon>Motilibacter</taxon>
    </lineage>
</organism>
<comment type="catalytic activity">
    <reaction evidence="1">
        <text>Hydrolyzes Xaa-Pro-|- bonds to release unblocked, N-terminal dipeptides from substrates including Ala-Pro-|-p-nitroanilide and (sequentially) Tyr-Pro-|-Phe-Pro-|-Gly-Pro-|-Ile.</text>
        <dbReference type="EC" id="3.4.14.11"/>
    </reaction>
</comment>
<evidence type="ECO:0000313" key="12">
    <source>
        <dbReference type="EMBL" id="NHC14163.1"/>
    </source>
</evidence>
<evidence type="ECO:0000259" key="11">
    <source>
        <dbReference type="SMART" id="SM00939"/>
    </source>
</evidence>
<dbReference type="InterPro" id="IPR008979">
    <property type="entry name" value="Galactose-bd-like_sf"/>
</dbReference>
<dbReference type="GO" id="GO:0008239">
    <property type="term" value="F:dipeptidyl-peptidase activity"/>
    <property type="evidence" value="ECO:0007669"/>
    <property type="project" value="UniProtKB-EC"/>
</dbReference>
<dbReference type="RefSeq" id="WP_166281401.1">
    <property type="nucleotide sequence ID" value="NZ_JAANNP010000004.1"/>
</dbReference>
<dbReference type="Pfam" id="PF02129">
    <property type="entry name" value="Peptidase_S15"/>
    <property type="match status" value="1"/>
</dbReference>
<dbReference type="InterPro" id="IPR029058">
    <property type="entry name" value="AB_hydrolase_fold"/>
</dbReference>
<dbReference type="Gene3D" id="3.40.50.1820">
    <property type="entry name" value="alpha/beta hydrolase"/>
    <property type="match status" value="1"/>
</dbReference>
<evidence type="ECO:0000256" key="7">
    <source>
        <dbReference type="ARBA" id="ARBA00022825"/>
    </source>
</evidence>
<feature type="domain" description="Xaa-Pro dipeptidyl-peptidase C-terminal" evidence="11">
    <location>
        <begin position="398"/>
        <end position="621"/>
    </location>
</feature>
<keyword evidence="10" id="KW-0732">Signal</keyword>
<keyword evidence="6 12" id="KW-0378">Hydrolase</keyword>
<dbReference type="PRINTS" id="PR00923">
    <property type="entry name" value="LACTOPTASE"/>
</dbReference>
<evidence type="ECO:0000256" key="9">
    <source>
        <dbReference type="SAM" id="MobiDB-lite"/>
    </source>
</evidence>
<proteinExistence type="inferred from homology"/>
<dbReference type="Gene3D" id="2.60.120.260">
    <property type="entry name" value="Galactose-binding domain-like"/>
    <property type="match status" value="2"/>
</dbReference>
<evidence type="ECO:0000256" key="2">
    <source>
        <dbReference type="ARBA" id="ARBA00010819"/>
    </source>
</evidence>
<dbReference type="InterPro" id="IPR000383">
    <property type="entry name" value="Xaa-Pro-like_dom"/>
</dbReference>
<evidence type="ECO:0000256" key="6">
    <source>
        <dbReference type="ARBA" id="ARBA00022801"/>
    </source>
</evidence>
<evidence type="ECO:0000256" key="10">
    <source>
        <dbReference type="SAM" id="SignalP"/>
    </source>
</evidence>
<dbReference type="EC" id="3.4.14.11" evidence="3"/>
<dbReference type="NCBIfam" id="NF003780">
    <property type="entry name" value="PRK05371.1-1"/>
    <property type="match status" value="1"/>
</dbReference>
<protein>
    <recommendedName>
        <fullName evidence="3">Xaa-Pro dipeptidyl-peptidase</fullName>
        <ecNumber evidence="3">3.4.14.11</ecNumber>
    </recommendedName>
    <alternativeName>
        <fullName evidence="8">X-prolyl-dipeptidyl aminopeptidase</fullName>
    </alternativeName>
</protein>
<comment type="caution">
    <text evidence="12">The sequence shown here is derived from an EMBL/GenBank/DDBJ whole genome shotgun (WGS) entry which is preliminary data.</text>
</comment>
<sequence>MPAPLSPDTPSPIPRRGPRSSPRGRRAATLTAFALAVVSPVAAAPLASQASAAPAPAPAVPTFVDGLSQAVFSTNRADWVTQELWVESEVDSDFDGKKDRIHVDVTRPKETVTDGLKVPVIYEVSPYYSGGSAVTNWGVDHEIGFPPATKGDWNRNWVAPNRSPNISDTFENVWLPRGYAVVHAESVGTGYSDGCPTSGGRNETLGAKAAVDWLNGNAVGYTSRTGTDTVTADWTTGRTAMIGTSYNGTLPQAVATTGVKGLEAIVPISAISSWYDYYRANGTVRAPGGYQGEDLDVLADYVYSRADRAICRPVIDALVAQQDRATGDYSAFWDERNYMNDISKVKAATIVAHGLNDWNVQTKHAAQFYEGLKANGVPHQIYLHQGGHGGAPPDVMLNRWFTRYLYDQQNGVESLPKAWIVPQGGTAANPQPHPDWPAPNASPVTLSLGKSADGTAGSLGLLPTAAGTTETIVDDATKTLATLANTSTLPTSANRTVYKTAPLTADVRMSGTTTAALKVSFSKPAANLSFALLDYNPNGTVKRIVTRGWVDPQNAGDLYGKGAPLVPGRQYSVTWDAQPLDWVFSKGQQLGIAVYSSDREFTIRPAPGTELTLDTSASSITIPIVGGATAFATSTGVTAPTATVALDPAAPTGANGWYVGNVGVDWAVSDGGAPTSTTGCSDTTITQDGTFTLACTVTNLLGSGTESVTVRRDATAPTVTPTGVLNGGSYGDSTTRTLSWTVSDATSGADTSTATLDGAPVANGAAVDLSTLALGSHSLVVTAKDRAGNTTVATVAFTVTTSTTDMQALADRYLAAGVISQGAATNLRNRLDGAVEALAEGNTVKAARYLQQYVEHAERRVDDAAARALLVRDARALLDQIPRTA</sequence>
<reference evidence="12 13" key="1">
    <citation type="submission" date="2020-03" db="EMBL/GenBank/DDBJ databases">
        <title>Two novel Motilibacter sp.</title>
        <authorList>
            <person name="Liu S."/>
        </authorList>
    </citation>
    <scope>NUCLEOTIDE SEQUENCE [LARGE SCALE GENOMIC DNA]</scope>
    <source>
        <strain evidence="12 13">E257</strain>
    </source>
</reference>
<evidence type="ECO:0000256" key="8">
    <source>
        <dbReference type="ARBA" id="ARBA00030045"/>
    </source>
</evidence>